<proteinExistence type="predicted"/>
<gene>
    <name evidence="2" type="ORF">EAH69_05725</name>
</gene>
<dbReference type="PANTHER" id="PTHR30543">
    <property type="entry name" value="CHROMATE REDUCTASE"/>
    <property type="match status" value="1"/>
</dbReference>
<dbReference type="EMBL" id="RDOJ01000006">
    <property type="protein sequence ID" value="RLZ10643.1"/>
    <property type="molecule type" value="Genomic_DNA"/>
</dbReference>
<dbReference type="GO" id="GO:0005829">
    <property type="term" value="C:cytosol"/>
    <property type="evidence" value="ECO:0007669"/>
    <property type="project" value="TreeGrafter"/>
</dbReference>
<dbReference type="Gene3D" id="3.40.50.360">
    <property type="match status" value="1"/>
</dbReference>
<dbReference type="OrthoDB" id="5767802at2"/>
<dbReference type="InterPro" id="IPR029039">
    <property type="entry name" value="Flavoprotein-like_sf"/>
</dbReference>
<dbReference type="PANTHER" id="PTHR30543:SF21">
    <property type="entry name" value="NAD(P)H-DEPENDENT FMN REDUCTASE LOT6"/>
    <property type="match status" value="1"/>
</dbReference>
<comment type="caution">
    <text evidence="2">The sequence shown here is derived from an EMBL/GenBank/DDBJ whole genome shotgun (WGS) entry which is preliminary data.</text>
</comment>
<name>A0A3L9MD81_9FLAO</name>
<dbReference type="AlphaFoldDB" id="A0A3L9MD81"/>
<reference evidence="2 3" key="1">
    <citation type="submission" date="2018-10" db="EMBL/GenBank/DDBJ databases">
        <authorList>
            <person name="Chen X."/>
        </authorList>
    </citation>
    <scope>NUCLEOTIDE SEQUENCE [LARGE SCALE GENOMIC DNA]</scope>
    <source>
        <strain evidence="2 3">YIM 102668</strain>
    </source>
</reference>
<accession>A0A3L9MD81</accession>
<dbReference type="RefSeq" id="WP_121934228.1">
    <property type="nucleotide sequence ID" value="NZ_RDOJ01000006.1"/>
</dbReference>
<evidence type="ECO:0000259" key="1">
    <source>
        <dbReference type="Pfam" id="PF03358"/>
    </source>
</evidence>
<evidence type="ECO:0000313" key="2">
    <source>
        <dbReference type="EMBL" id="RLZ10643.1"/>
    </source>
</evidence>
<dbReference type="SUPFAM" id="SSF52218">
    <property type="entry name" value="Flavoproteins"/>
    <property type="match status" value="1"/>
</dbReference>
<dbReference type="GO" id="GO:0010181">
    <property type="term" value="F:FMN binding"/>
    <property type="evidence" value="ECO:0007669"/>
    <property type="project" value="TreeGrafter"/>
</dbReference>
<protein>
    <submittedName>
        <fullName evidence="2">NADPH-dependent oxidoreductase</fullName>
    </submittedName>
</protein>
<dbReference type="InterPro" id="IPR050712">
    <property type="entry name" value="NAD(P)H-dep_reductase"/>
</dbReference>
<sequence length="182" mass="20275">MKIVAFAGSISKKSINKELVNYVVNQIKGHEIKTLDLNEYEMPIYSIDRQLENGFPAEAEAFYKEIKEADGVIISLAEHNGNFAVALKNILDWVSRIEMPYLKDKKILLLSTSPGGYGGGNVMEVGLKYFTHFASGHVVANSTFPSFNDHFKDGEIIHDELKAKIDEKIKAFECALSGVEAF</sequence>
<feature type="domain" description="NADPH-dependent FMN reductase-like" evidence="1">
    <location>
        <begin position="1"/>
        <end position="144"/>
    </location>
</feature>
<evidence type="ECO:0000313" key="3">
    <source>
        <dbReference type="Proteomes" id="UP000275348"/>
    </source>
</evidence>
<dbReference type="GO" id="GO:0016491">
    <property type="term" value="F:oxidoreductase activity"/>
    <property type="evidence" value="ECO:0007669"/>
    <property type="project" value="InterPro"/>
</dbReference>
<dbReference type="Proteomes" id="UP000275348">
    <property type="component" value="Unassembled WGS sequence"/>
</dbReference>
<organism evidence="2 3">
    <name type="scientific">Faecalibacter macacae</name>
    <dbReference type="NCBI Taxonomy" id="1859289"/>
    <lineage>
        <taxon>Bacteria</taxon>
        <taxon>Pseudomonadati</taxon>
        <taxon>Bacteroidota</taxon>
        <taxon>Flavobacteriia</taxon>
        <taxon>Flavobacteriales</taxon>
        <taxon>Weeksellaceae</taxon>
        <taxon>Faecalibacter</taxon>
    </lineage>
</organism>
<dbReference type="InterPro" id="IPR005025">
    <property type="entry name" value="FMN_Rdtase-like_dom"/>
</dbReference>
<dbReference type="Pfam" id="PF03358">
    <property type="entry name" value="FMN_red"/>
    <property type="match status" value="1"/>
</dbReference>
<keyword evidence="3" id="KW-1185">Reference proteome</keyword>